<sequence length="411" mass="42583">MTVPKPERRTRVDLAVAAVIVVVIVVAGVAIWSTSAVRGTSSDPAQNSAPPPTSASSVPSGLTEAWRAASNATTAPVVIGPVVVTGDRGTVIGHDPSTGRELWSYRRDLPLCGVAGWPGSGRDYVIAVYRNARGCSEVTALYSATGERAASRSSDADSTLDFSIEKDYFLAQGDTRLETWRSDLVRTIEYGRVDAPVNPGAQPRSGCELLSSAIGSGRVAVVERCGIEPGYRLTVLGATLDKDEKLDEQGSTLITADLGSPPRVVAVGANGVAVYVSSPSPMLETYALDGTLRGRTTLLGRAVGVESTPVSSGGLITFWTGEATVVLDASTLQARFQVPATLGPGVVMAGSLLLPSASGISEHNIVDGRPIRSIPVQRSGYGGGIVTLGLIGDNVVQQWGSTVSVLKPSAT</sequence>
<evidence type="ECO:0000256" key="1">
    <source>
        <dbReference type="SAM" id="MobiDB-lite"/>
    </source>
</evidence>
<dbReference type="Gene3D" id="2.130.10.10">
    <property type="entry name" value="YVTN repeat-like/Quinoprotein amine dehydrogenase"/>
    <property type="match status" value="1"/>
</dbReference>
<proteinExistence type="predicted"/>
<name>A0A2G3PIQ5_WILMA</name>
<keyword evidence="2" id="KW-0812">Transmembrane</keyword>
<evidence type="ECO:0000256" key="2">
    <source>
        <dbReference type="SAM" id="Phobius"/>
    </source>
</evidence>
<reference evidence="3 4" key="1">
    <citation type="submission" date="2017-10" db="EMBL/GenBank/DDBJ databases">
        <title>The draft genome sequence of Williamsia sp. BULT 1.1 isolated from the semi-arid grassland soils from South Africa.</title>
        <authorList>
            <person name="Kabwe M.H."/>
            <person name="Govender N."/>
            <person name="Mutseka Lunga P."/>
            <person name="Vikram S."/>
            <person name="Makhalanyane T.P."/>
        </authorList>
    </citation>
    <scope>NUCLEOTIDE SEQUENCE [LARGE SCALE GENOMIC DNA]</scope>
    <source>
        <strain evidence="3 4">BULT 1.1</strain>
    </source>
</reference>
<keyword evidence="2" id="KW-0472">Membrane</keyword>
<dbReference type="Proteomes" id="UP000225108">
    <property type="component" value="Unassembled WGS sequence"/>
</dbReference>
<evidence type="ECO:0000313" key="3">
    <source>
        <dbReference type="EMBL" id="PHV65689.1"/>
    </source>
</evidence>
<feature type="compositionally biased region" description="Low complexity" evidence="1">
    <location>
        <begin position="44"/>
        <end position="60"/>
    </location>
</feature>
<keyword evidence="2" id="KW-1133">Transmembrane helix</keyword>
<feature type="transmembrane region" description="Helical" evidence="2">
    <location>
        <begin position="12"/>
        <end position="32"/>
    </location>
</feature>
<feature type="region of interest" description="Disordered" evidence="1">
    <location>
        <begin position="39"/>
        <end position="61"/>
    </location>
</feature>
<dbReference type="InterPro" id="IPR011047">
    <property type="entry name" value="Quinoprotein_ADH-like_sf"/>
</dbReference>
<organism evidence="3 4">
    <name type="scientific">Williamsia marianensis</name>
    <dbReference type="NCBI Taxonomy" id="85044"/>
    <lineage>
        <taxon>Bacteria</taxon>
        <taxon>Bacillati</taxon>
        <taxon>Actinomycetota</taxon>
        <taxon>Actinomycetes</taxon>
        <taxon>Mycobacteriales</taxon>
        <taxon>Nocardiaceae</taxon>
        <taxon>Williamsia</taxon>
    </lineage>
</organism>
<evidence type="ECO:0008006" key="5">
    <source>
        <dbReference type="Google" id="ProtNLM"/>
    </source>
</evidence>
<dbReference type="AlphaFoldDB" id="A0A2G3PIQ5"/>
<dbReference type="InterPro" id="IPR015943">
    <property type="entry name" value="WD40/YVTN_repeat-like_dom_sf"/>
</dbReference>
<protein>
    <recommendedName>
        <fullName evidence="5">Pyrroloquinoline-quinone binding quinoprotein</fullName>
    </recommendedName>
</protein>
<dbReference type="SUPFAM" id="SSF50998">
    <property type="entry name" value="Quinoprotein alcohol dehydrogenase-like"/>
    <property type="match status" value="1"/>
</dbReference>
<comment type="caution">
    <text evidence="3">The sequence shown here is derived from an EMBL/GenBank/DDBJ whole genome shotgun (WGS) entry which is preliminary data.</text>
</comment>
<gene>
    <name evidence="3" type="ORF">CSW57_18325</name>
</gene>
<evidence type="ECO:0000313" key="4">
    <source>
        <dbReference type="Proteomes" id="UP000225108"/>
    </source>
</evidence>
<dbReference type="EMBL" id="PEBD01000010">
    <property type="protein sequence ID" value="PHV65689.1"/>
    <property type="molecule type" value="Genomic_DNA"/>
</dbReference>
<accession>A0A2G3PIQ5</accession>